<sequence length="39" mass="4674">MAVGTLYRFAHHFSQFYLGLTMSFDLFMGEFDGIEHFYF</sequence>
<name>A0A645GG99_9ZZZZ</name>
<comment type="caution">
    <text evidence="1">The sequence shown here is derived from an EMBL/GenBank/DDBJ whole genome shotgun (WGS) entry which is preliminary data.</text>
</comment>
<organism evidence="1">
    <name type="scientific">bioreactor metagenome</name>
    <dbReference type="NCBI Taxonomy" id="1076179"/>
    <lineage>
        <taxon>unclassified sequences</taxon>
        <taxon>metagenomes</taxon>
        <taxon>ecological metagenomes</taxon>
    </lineage>
</organism>
<accession>A0A645GG99</accession>
<dbReference type="AlphaFoldDB" id="A0A645GG99"/>
<dbReference type="EMBL" id="VSSQ01074232">
    <property type="protein sequence ID" value="MPN25160.1"/>
    <property type="molecule type" value="Genomic_DNA"/>
</dbReference>
<evidence type="ECO:0000313" key="1">
    <source>
        <dbReference type="EMBL" id="MPN25160.1"/>
    </source>
</evidence>
<gene>
    <name evidence="1" type="ORF">SDC9_172567</name>
</gene>
<protein>
    <submittedName>
        <fullName evidence="1">Uncharacterized protein</fullName>
    </submittedName>
</protein>
<proteinExistence type="predicted"/>
<reference evidence="1" key="1">
    <citation type="submission" date="2019-08" db="EMBL/GenBank/DDBJ databases">
        <authorList>
            <person name="Kucharzyk K."/>
            <person name="Murdoch R.W."/>
            <person name="Higgins S."/>
            <person name="Loffler F."/>
        </authorList>
    </citation>
    <scope>NUCLEOTIDE SEQUENCE</scope>
</reference>